<organism evidence="2">
    <name type="scientific">Anguilla anguilla</name>
    <name type="common">European freshwater eel</name>
    <name type="synonym">Muraena anguilla</name>
    <dbReference type="NCBI Taxonomy" id="7936"/>
    <lineage>
        <taxon>Eukaryota</taxon>
        <taxon>Metazoa</taxon>
        <taxon>Chordata</taxon>
        <taxon>Craniata</taxon>
        <taxon>Vertebrata</taxon>
        <taxon>Euteleostomi</taxon>
        <taxon>Actinopterygii</taxon>
        <taxon>Neopterygii</taxon>
        <taxon>Teleostei</taxon>
        <taxon>Anguilliformes</taxon>
        <taxon>Anguillidae</taxon>
        <taxon>Anguilla</taxon>
    </lineage>
</organism>
<reference evidence="2" key="2">
    <citation type="journal article" date="2015" name="Fish Shellfish Immunol.">
        <title>Early steps in the European eel (Anguilla anguilla)-Vibrio vulnificus interaction in the gills: Role of the RtxA13 toxin.</title>
        <authorList>
            <person name="Callol A."/>
            <person name="Pajuelo D."/>
            <person name="Ebbesson L."/>
            <person name="Teles M."/>
            <person name="MacKenzie S."/>
            <person name="Amaro C."/>
        </authorList>
    </citation>
    <scope>NUCLEOTIDE SEQUENCE</scope>
</reference>
<dbReference type="AlphaFoldDB" id="A0A0E9UIK4"/>
<accession>A0A0E9UIK4</accession>
<proteinExistence type="predicted"/>
<protein>
    <submittedName>
        <fullName evidence="2">Uncharacterized protein</fullName>
    </submittedName>
</protein>
<evidence type="ECO:0000256" key="1">
    <source>
        <dbReference type="SAM" id="Phobius"/>
    </source>
</evidence>
<keyword evidence="1" id="KW-0472">Membrane</keyword>
<name>A0A0E9UIK4_ANGAN</name>
<feature type="transmembrane region" description="Helical" evidence="1">
    <location>
        <begin position="24"/>
        <end position="42"/>
    </location>
</feature>
<keyword evidence="1" id="KW-1133">Transmembrane helix</keyword>
<evidence type="ECO:0000313" key="2">
    <source>
        <dbReference type="EMBL" id="JAH65572.1"/>
    </source>
</evidence>
<keyword evidence="1" id="KW-0812">Transmembrane</keyword>
<dbReference type="EMBL" id="GBXM01043005">
    <property type="protein sequence ID" value="JAH65572.1"/>
    <property type="molecule type" value="Transcribed_RNA"/>
</dbReference>
<reference evidence="2" key="1">
    <citation type="submission" date="2014-11" db="EMBL/GenBank/DDBJ databases">
        <authorList>
            <person name="Amaro Gonzalez C."/>
        </authorList>
    </citation>
    <scope>NUCLEOTIDE SEQUENCE</scope>
</reference>
<sequence length="57" mass="6558">MYEGQLNKCFYLSQGMLAFLGADLRPTVFVFVCVPMEVVMLIKRICYLNIYSCGVIR</sequence>